<proteinExistence type="predicted"/>
<gene>
    <name evidence="1" type="ORF">K443DRAFT_415058</name>
</gene>
<name>A0A0C9X9I3_9AGAR</name>
<dbReference type="Proteomes" id="UP000054477">
    <property type="component" value="Unassembled WGS sequence"/>
</dbReference>
<reference evidence="2" key="2">
    <citation type="submission" date="2015-01" db="EMBL/GenBank/DDBJ databases">
        <title>Evolutionary Origins and Diversification of the Mycorrhizal Mutualists.</title>
        <authorList>
            <consortium name="DOE Joint Genome Institute"/>
            <consortium name="Mycorrhizal Genomics Consortium"/>
            <person name="Kohler A."/>
            <person name="Kuo A."/>
            <person name="Nagy L.G."/>
            <person name="Floudas D."/>
            <person name="Copeland A."/>
            <person name="Barry K.W."/>
            <person name="Cichocki N."/>
            <person name="Veneault-Fourrey C."/>
            <person name="LaButti K."/>
            <person name="Lindquist E.A."/>
            <person name="Lipzen A."/>
            <person name="Lundell T."/>
            <person name="Morin E."/>
            <person name="Murat C."/>
            <person name="Riley R."/>
            <person name="Ohm R."/>
            <person name="Sun H."/>
            <person name="Tunlid A."/>
            <person name="Henrissat B."/>
            <person name="Grigoriev I.V."/>
            <person name="Hibbett D.S."/>
            <person name="Martin F."/>
        </authorList>
    </citation>
    <scope>NUCLEOTIDE SEQUENCE [LARGE SCALE GENOMIC DNA]</scope>
    <source>
        <strain evidence="2">LaAM-08-1</strain>
    </source>
</reference>
<evidence type="ECO:0000313" key="2">
    <source>
        <dbReference type="Proteomes" id="UP000054477"/>
    </source>
</evidence>
<organism evidence="1 2">
    <name type="scientific">Laccaria amethystina LaAM-08-1</name>
    <dbReference type="NCBI Taxonomy" id="1095629"/>
    <lineage>
        <taxon>Eukaryota</taxon>
        <taxon>Fungi</taxon>
        <taxon>Dikarya</taxon>
        <taxon>Basidiomycota</taxon>
        <taxon>Agaricomycotina</taxon>
        <taxon>Agaricomycetes</taxon>
        <taxon>Agaricomycetidae</taxon>
        <taxon>Agaricales</taxon>
        <taxon>Agaricineae</taxon>
        <taxon>Hydnangiaceae</taxon>
        <taxon>Laccaria</taxon>
    </lineage>
</organism>
<reference evidence="1 2" key="1">
    <citation type="submission" date="2014-04" db="EMBL/GenBank/DDBJ databases">
        <authorList>
            <consortium name="DOE Joint Genome Institute"/>
            <person name="Kuo A."/>
            <person name="Kohler A."/>
            <person name="Nagy L.G."/>
            <person name="Floudas D."/>
            <person name="Copeland A."/>
            <person name="Barry K.W."/>
            <person name="Cichocki N."/>
            <person name="Veneault-Fourrey C."/>
            <person name="LaButti K."/>
            <person name="Lindquist E.A."/>
            <person name="Lipzen A."/>
            <person name="Lundell T."/>
            <person name="Morin E."/>
            <person name="Murat C."/>
            <person name="Sun H."/>
            <person name="Tunlid A."/>
            <person name="Henrissat B."/>
            <person name="Grigoriev I.V."/>
            <person name="Hibbett D.S."/>
            <person name="Martin F."/>
            <person name="Nordberg H.P."/>
            <person name="Cantor M.N."/>
            <person name="Hua S.X."/>
        </authorList>
    </citation>
    <scope>NUCLEOTIDE SEQUENCE [LARGE SCALE GENOMIC DNA]</scope>
    <source>
        <strain evidence="1 2">LaAM-08-1</strain>
    </source>
</reference>
<dbReference type="HOGENOM" id="CLU_2073546_0_0_1"/>
<dbReference type="EMBL" id="KN838874">
    <property type="protein sequence ID" value="KIJ92952.1"/>
    <property type="molecule type" value="Genomic_DNA"/>
</dbReference>
<keyword evidence="2" id="KW-1185">Reference proteome</keyword>
<protein>
    <submittedName>
        <fullName evidence="1">Uncharacterized protein</fullName>
    </submittedName>
</protein>
<dbReference type="AlphaFoldDB" id="A0A0C9X9I3"/>
<accession>A0A0C9X9I3</accession>
<sequence length="118" mass="13308">MREGSTSRRGHSCDEPPLKMRYFRKRVDNVGGSAGCQSRMWGVDEDSIGNRLGPGILITKQVPSSDDKRCKPSETLWLRLYYSLALHFRSWRLLPVSRLVEPIMEGMRGGDQVGRGGN</sequence>
<evidence type="ECO:0000313" key="1">
    <source>
        <dbReference type="EMBL" id="KIJ92952.1"/>
    </source>
</evidence>